<dbReference type="InterPro" id="IPR000600">
    <property type="entry name" value="ROK"/>
</dbReference>
<dbReference type="CDD" id="cd24073">
    <property type="entry name" value="ASKHA_ATPase_ROK_CYANR"/>
    <property type="match status" value="1"/>
</dbReference>
<dbReference type="PROSITE" id="PS01125">
    <property type="entry name" value="ROK"/>
    <property type="match status" value="1"/>
</dbReference>
<dbReference type="AlphaFoldDB" id="A0A3B0TGW0"/>
<feature type="region of interest" description="Disordered" evidence="2">
    <location>
        <begin position="419"/>
        <end position="438"/>
    </location>
</feature>
<dbReference type="PANTHER" id="PTHR18964:SF149">
    <property type="entry name" value="BIFUNCTIONAL UDP-N-ACETYLGLUCOSAMINE 2-EPIMERASE_N-ACETYLMANNOSAMINE KINASE"/>
    <property type="match status" value="1"/>
</dbReference>
<dbReference type="SUPFAM" id="SSF53067">
    <property type="entry name" value="Actin-like ATPase domain"/>
    <property type="match status" value="1"/>
</dbReference>
<comment type="similarity">
    <text evidence="1">Belongs to the ROK (NagC/XylR) family.</text>
</comment>
<dbReference type="EMBL" id="UOEK01000345">
    <property type="protein sequence ID" value="VAW06276.1"/>
    <property type="molecule type" value="Genomic_DNA"/>
</dbReference>
<proteinExistence type="inferred from homology"/>
<feature type="domain" description="HTH iclR-type" evidence="3">
    <location>
        <begin position="19"/>
        <end position="60"/>
    </location>
</feature>
<evidence type="ECO:0000256" key="2">
    <source>
        <dbReference type="SAM" id="MobiDB-lite"/>
    </source>
</evidence>
<dbReference type="InterPro" id="IPR005471">
    <property type="entry name" value="Tscrpt_reg_IclR_N"/>
</dbReference>
<accession>A0A3B0TGW0</accession>
<evidence type="ECO:0000256" key="1">
    <source>
        <dbReference type="ARBA" id="ARBA00006479"/>
    </source>
</evidence>
<dbReference type="Gene3D" id="3.30.420.40">
    <property type="match status" value="2"/>
</dbReference>
<name>A0A3B0TGW0_9ZZZZ</name>
<dbReference type="Gene3D" id="1.10.10.10">
    <property type="entry name" value="Winged helix-like DNA-binding domain superfamily/Winged helix DNA-binding domain"/>
    <property type="match status" value="1"/>
</dbReference>
<reference evidence="4" key="1">
    <citation type="submission" date="2018-06" db="EMBL/GenBank/DDBJ databases">
        <authorList>
            <person name="Zhirakovskaya E."/>
        </authorList>
    </citation>
    <scope>NUCLEOTIDE SEQUENCE</scope>
</reference>
<gene>
    <name evidence="4" type="ORF">MNBD_ACTINO02-2566</name>
</gene>
<dbReference type="InterPro" id="IPR049874">
    <property type="entry name" value="ROK_cs"/>
</dbReference>
<dbReference type="SUPFAM" id="SSF46785">
    <property type="entry name" value="Winged helix' DNA-binding domain"/>
    <property type="match status" value="1"/>
</dbReference>
<sequence length="438" mass="45092">MNEISVDRYLGKAVNLSLVLNLVKSSGPLSRAEIATRSGLSAATVSNLSAELIESGFVHETGVVETSRGRPPVMLSLNSKAKYVVGVKVMPGSLVAVVTDLDAQVVSYQESTTPDEASGDNAETLPADVIGAVARLVESVVARSGVNQADLLGVGLGLAGIVDSTTGTCRYSPFFGWRNVDLASPLASQLGLDVYLENDVNSLTIAEQWFGDGRGHDSFVVVTVGSGVGAGFVLNGQFYGGNGRGVGELGHITVMPGGPVCGCGKRGCLEVMASDTALIAAATDAVARGQLTALSESAEMTLQTLVTAATDGDEVARGLLADSGRWLGVGLGMIVNLLNPELLIVAGEGVEAGSWRLDPMRAALEENRFDSLGAGTRLVVESAGDVTWARGAACVVLSEFFKSPLHRGRTAAVPAAIGAAPNGTPRTVRHSVKGEEST</sequence>
<dbReference type="InterPro" id="IPR036390">
    <property type="entry name" value="WH_DNA-bd_sf"/>
</dbReference>
<dbReference type="GO" id="GO:0006355">
    <property type="term" value="P:regulation of DNA-templated transcription"/>
    <property type="evidence" value="ECO:0007669"/>
    <property type="project" value="InterPro"/>
</dbReference>
<dbReference type="PANTHER" id="PTHR18964">
    <property type="entry name" value="ROK (REPRESSOR, ORF, KINASE) FAMILY"/>
    <property type="match status" value="1"/>
</dbReference>
<dbReference type="InterPro" id="IPR043129">
    <property type="entry name" value="ATPase_NBD"/>
</dbReference>
<protein>
    <recommendedName>
        <fullName evidence="3">HTH iclR-type domain-containing protein</fullName>
    </recommendedName>
</protein>
<dbReference type="InterPro" id="IPR036388">
    <property type="entry name" value="WH-like_DNA-bd_sf"/>
</dbReference>
<evidence type="ECO:0000259" key="3">
    <source>
        <dbReference type="Pfam" id="PF09339"/>
    </source>
</evidence>
<evidence type="ECO:0000313" key="4">
    <source>
        <dbReference type="EMBL" id="VAW06276.1"/>
    </source>
</evidence>
<dbReference type="Pfam" id="PF09339">
    <property type="entry name" value="HTH_IclR"/>
    <property type="match status" value="1"/>
</dbReference>
<dbReference type="Pfam" id="PF00480">
    <property type="entry name" value="ROK"/>
    <property type="match status" value="1"/>
</dbReference>
<organism evidence="4">
    <name type="scientific">hydrothermal vent metagenome</name>
    <dbReference type="NCBI Taxonomy" id="652676"/>
    <lineage>
        <taxon>unclassified sequences</taxon>
        <taxon>metagenomes</taxon>
        <taxon>ecological metagenomes</taxon>
    </lineage>
</organism>
<dbReference type="GO" id="GO:0003677">
    <property type="term" value="F:DNA binding"/>
    <property type="evidence" value="ECO:0007669"/>
    <property type="project" value="InterPro"/>
</dbReference>